<dbReference type="PRINTS" id="PR00081">
    <property type="entry name" value="GDHRDH"/>
</dbReference>
<dbReference type="Pfam" id="PF00106">
    <property type="entry name" value="adh_short"/>
    <property type="match status" value="1"/>
</dbReference>
<dbReference type="InterPro" id="IPR036291">
    <property type="entry name" value="NAD(P)-bd_dom_sf"/>
</dbReference>
<dbReference type="RefSeq" id="WP_166847864.1">
    <property type="nucleotide sequence ID" value="NZ_JAAONY010000003.1"/>
</dbReference>
<evidence type="ECO:0000256" key="2">
    <source>
        <dbReference type="ARBA" id="ARBA00023002"/>
    </source>
</evidence>
<dbReference type="InParanoid" id="A0A7X0MZR2"/>
<sequence>MDHSQDIQQLSIDAAAFQAKQDALKDKVIAITGAGDGIGKVAALSCAAHGATVILLGRTIPKLEQVYDEIEAAGYPQAAIFPINLEGAVEKDYNDMADAIHSEFGRLDGLLHNAAQLGPQTPLSNYEIDVWLKLMQVNVNAGFLMTKALMPLLEKADNASVVFTSSSVGRKGRAYWGAYAVSKAAVENMVQVFADEMDGINNVRMNCINPGATRTQMRASAYPSENPATLKTPADIMPSYLYLLSDESVKLNGVSIDAQVKK</sequence>
<dbReference type="InterPro" id="IPR020904">
    <property type="entry name" value="Sc_DH/Rdtase_CS"/>
</dbReference>
<dbReference type="PANTHER" id="PTHR42901">
    <property type="entry name" value="ALCOHOL DEHYDROGENASE"/>
    <property type="match status" value="1"/>
</dbReference>
<keyword evidence="2" id="KW-0560">Oxidoreductase</keyword>
<gene>
    <name evidence="3" type="ORF">HNR48_003729</name>
</gene>
<dbReference type="AlphaFoldDB" id="A0A7X0MZR2"/>
<dbReference type="PROSITE" id="PS00061">
    <property type="entry name" value="ADH_SHORT"/>
    <property type="match status" value="1"/>
</dbReference>
<evidence type="ECO:0000313" key="3">
    <source>
        <dbReference type="EMBL" id="MBB6523427.1"/>
    </source>
</evidence>
<evidence type="ECO:0000256" key="1">
    <source>
        <dbReference type="ARBA" id="ARBA00006484"/>
    </source>
</evidence>
<comment type="similarity">
    <text evidence="1">Belongs to the short-chain dehydrogenases/reductases (SDR) family.</text>
</comment>
<name>A0A7X0MZR2_9GAMM</name>
<dbReference type="PANTHER" id="PTHR42901:SF1">
    <property type="entry name" value="ALCOHOL DEHYDROGENASE"/>
    <property type="match status" value="1"/>
</dbReference>
<organism evidence="3 4">
    <name type="scientific">Pseudoteredinibacter isoporae</name>
    <dbReference type="NCBI Taxonomy" id="570281"/>
    <lineage>
        <taxon>Bacteria</taxon>
        <taxon>Pseudomonadati</taxon>
        <taxon>Pseudomonadota</taxon>
        <taxon>Gammaproteobacteria</taxon>
        <taxon>Cellvibrionales</taxon>
        <taxon>Cellvibrionaceae</taxon>
        <taxon>Pseudoteredinibacter</taxon>
    </lineage>
</organism>
<dbReference type="GO" id="GO:0016491">
    <property type="term" value="F:oxidoreductase activity"/>
    <property type="evidence" value="ECO:0007669"/>
    <property type="project" value="UniProtKB-KW"/>
</dbReference>
<comment type="caution">
    <text evidence="3">The sequence shown here is derived from an EMBL/GenBank/DDBJ whole genome shotgun (WGS) entry which is preliminary data.</text>
</comment>
<keyword evidence="4" id="KW-1185">Reference proteome</keyword>
<dbReference type="Proteomes" id="UP000528457">
    <property type="component" value="Unassembled WGS sequence"/>
</dbReference>
<proteinExistence type="inferred from homology"/>
<accession>A0A7X0MZR2</accession>
<dbReference type="Gene3D" id="3.40.50.720">
    <property type="entry name" value="NAD(P)-binding Rossmann-like Domain"/>
    <property type="match status" value="1"/>
</dbReference>
<dbReference type="SUPFAM" id="SSF51735">
    <property type="entry name" value="NAD(P)-binding Rossmann-fold domains"/>
    <property type="match status" value="1"/>
</dbReference>
<protein>
    <submittedName>
        <fullName evidence="3">NAD(P)-dependent dehydrogenase (Short-subunit alcohol dehydrogenase family)</fullName>
    </submittedName>
</protein>
<evidence type="ECO:0000313" key="4">
    <source>
        <dbReference type="Proteomes" id="UP000528457"/>
    </source>
</evidence>
<dbReference type="FunCoup" id="A0A7X0MZR2">
    <property type="interactions" value="82"/>
</dbReference>
<dbReference type="InterPro" id="IPR002347">
    <property type="entry name" value="SDR_fam"/>
</dbReference>
<dbReference type="NCBIfam" id="NF006509">
    <property type="entry name" value="PRK08945.1"/>
    <property type="match status" value="1"/>
</dbReference>
<reference evidence="3 4" key="1">
    <citation type="submission" date="2020-08" db="EMBL/GenBank/DDBJ databases">
        <title>Genomic Encyclopedia of Type Strains, Phase IV (KMG-IV): sequencing the most valuable type-strain genomes for metagenomic binning, comparative biology and taxonomic classification.</title>
        <authorList>
            <person name="Goeker M."/>
        </authorList>
    </citation>
    <scope>NUCLEOTIDE SEQUENCE [LARGE SCALE GENOMIC DNA]</scope>
    <source>
        <strain evidence="3 4">DSM 22368</strain>
    </source>
</reference>
<dbReference type="EMBL" id="JACHHT010000003">
    <property type="protein sequence ID" value="MBB6523427.1"/>
    <property type="molecule type" value="Genomic_DNA"/>
</dbReference>